<proteinExistence type="predicted"/>
<feature type="compositionally biased region" description="Pro residues" evidence="3">
    <location>
        <begin position="203"/>
        <end position="217"/>
    </location>
</feature>
<evidence type="ECO:0000259" key="4">
    <source>
        <dbReference type="PROSITE" id="PS50014"/>
    </source>
</evidence>
<feature type="compositionally biased region" description="Low complexity" evidence="3">
    <location>
        <begin position="158"/>
        <end position="174"/>
    </location>
</feature>
<dbReference type="GeneID" id="92178394"/>
<dbReference type="GO" id="GO:0006325">
    <property type="term" value="P:chromatin organization"/>
    <property type="evidence" value="ECO:0007669"/>
    <property type="project" value="UniProtKB-ARBA"/>
</dbReference>
<dbReference type="InterPro" id="IPR001487">
    <property type="entry name" value="Bromodomain"/>
</dbReference>
<feature type="compositionally biased region" description="Low complexity" evidence="3">
    <location>
        <begin position="230"/>
        <end position="241"/>
    </location>
</feature>
<evidence type="ECO:0000313" key="5">
    <source>
        <dbReference type="EMBL" id="KAK8865985.1"/>
    </source>
</evidence>
<feature type="region of interest" description="Disordered" evidence="3">
    <location>
        <begin position="383"/>
        <end position="405"/>
    </location>
</feature>
<dbReference type="PANTHER" id="PTHR22881:SF27">
    <property type="entry name" value="BROMODOMAIN CONTAINING 7_9"/>
    <property type="match status" value="1"/>
</dbReference>
<dbReference type="InterPro" id="IPR051831">
    <property type="entry name" value="Bromodomain_contain_prot"/>
</dbReference>
<feature type="region of interest" description="Disordered" evidence="3">
    <location>
        <begin position="773"/>
        <end position="854"/>
    </location>
</feature>
<comment type="caution">
    <text evidence="5">The sequence shown here is derived from an EMBL/GenBank/DDBJ whole genome shotgun (WGS) entry which is preliminary data.</text>
</comment>
<dbReference type="GO" id="GO:0005634">
    <property type="term" value="C:nucleus"/>
    <property type="evidence" value="ECO:0007669"/>
    <property type="project" value="TreeGrafter"/>
</dbReference>
<dbReference type="InterPro" id="IPR036427">
    <property type="entry name" value="Bromodomain-like_sf"/>
</dbReference>
<feature type="compositionally biased region" description="Polar residues" evidence="3">
    <location>
        <begin position="84"/>
        <end position="104"/>
    </location>
</feature>
<evidence type="ECO:0000256" key="1">
    <source>
        <dbReference type="ARBA" id="ARBA00023117"/>
    </source>
</evidence>
<reference evidence="5 6" key="1">
    <citation type="journal article" date="2024" name="bioRxiv">
        <title>Comparative genomics of Cryptococcus and Kwoniella reveals pathogenesis evolution and contrasting karyotype dynamics via intercentromeric recombination or chromosome fusion.</title>
        <authorList>
            <person name="Coelho M.A."/>
            <person name="David-Palma M."/>
            <person name="Shea T."/>
            <person name="Bowers K."/>
            <person name="McGinley-Smith S."/>
            <person name="Mohammad A.W."/>
            <person name="Gnirke A."/>
            <person name="Yurkov A.M."/>
            <person name="Nowrousian M."/>
            <person name="Sun S."/>
            <person name="Cuomo C.A."/>
            <person name="Heitman J."/>
        </authorList>
    </citation>
    <scope>NUCLEOTIDE SEQUENCE [LARGE SCALE GENOMIC DNA]</scope>
    <source>
        <strain evidence="5 6">CBS 13917</strain>
    </source>
</reference>
<feature type="domain" description="Bromo" evidence="4">
    <location>
        <begin position="292"/>
        <end position="365"/>
    </location>
</feature>
<evidence type="ECO:0000256" key="2">
    <source>
        <dbReference type="PROSITE-ProRule" id="PRU00035"/>
    </source>
</evidence>
<organism evidence="5 6">
    <name type="scientific">Kwoniella newhampshirensis</name>
    <dbReference type="NCBI Taxonomy" id="1651941"/>
    <lineage>
        <taxon>Eukaryota</taxon>
        <taxon>Fungi</taxon>
        <taxon>Dikarya</taxon>
        <taxon>Basidiomycota</taxon>
        <taxon>Agaricomycotina</taxon>
        <taxon>Tremellomycetes</taxon>
        <taxon>Tremellales</taxon>
        <taxon>Cryptococcaceae</taxon>
        <taxon>Kwoniella</taxon>
    </lineage>
</organism>
<dbReference type="CDD" id="cd04369">
    <property type="entry name" value="Bromodomain"/>
    <property type="match status" value="1"/>
</dbReference>
<accession>A0AAW0Z4X0</accession>
<dbReference type="KEGG" id="kne:92178394"/>
<protein>
    <recommendedName>
        <fullName evidence="4">Bromo domain-containing protein</fullName>
    </recommendedName>
</protein>
<keyword evidence="6" id="KW-1185">Reference proteome</keyword>
<evidence type="ECO:0000313" key="6">
    <source>
        <dbReference type="Proteomes" id="UP001388673"/>
    </source>
</evidence>
<dbReference type="Proteomes" id="UP001388673">
    <property type="component" value="Unassembled WGS sequence"/>
</dbReference>
<feature type="region of interest" description="Disordered" evidence="3">
    <location>
        <begin position="1"/>
        <end position="272"/>
    </location>
</feature>
<dbReference type="GO" id="GO:0006357">
    <property type="term" value="P:regulation of transcription by RNA polymerase II"/>
    <property type="evidence" value="ECO:0007669"/>
    <property type="project" value="TreeGrafter"/>
</dbReference>
<gene>
    <name evidence="5" type="ORF">IAR55_001135</name>
</gene>
<feature type="compositionally biased region" description="Basic and acidic residues" evidence="3">
    <location>
        <begin position="773"/>
        <end position="785"/>
    </location>
</feature>
<feature type="compositionally biased region" description="Low complexity" evidence="3">
    <location>
        <begin position="29"/>
        <end position="43"/>
    </location>
</feature>
<dbReference type="EMBL" id="JBCAWK010000002">
    <property type="protein sequence ID" value="KAK8865985.1"/>
    <property type="molecule type" value="Genomic_DNA"/>
</dbReference>
<dbReference type="Gene3D" id="1.20.920.10">
    <property type="entry name" value="Bromodomain-like"/>
    <property type="match status" value="1"/>
</dbReference>
<dbReference type="RefSeq" id="XP_066805464.1">
    <property type="nucleotide sequence ID" value="XM_066944263.1"/>
</dbReference>
<feature type="compositionally biased region" description="Polar residues" evidence="3">
    <location>
        <begin position="250"/>
        <end position="259"/>
    </location>
</feature>
<keyword evidence="1 2" id="KW-0103">Bromodomain</keyword>
<feature type="compositionally biased region" description="Polar residues" evidence="3">
    <location>
        <begin position="137"/>
        <end position="148"/>
    </location>
</feature>
<dbReference type="PANTHER" id="PTHR22881">
    <property type="entry name" value="BROMODOMAIN CONTAINING PROTEIN"/>
    <property type="match status" value="1"/>
</dbReference>
<evidence type="ECO:0000256" key="3">
    <source>
        <dbReference type="SAM" id="MobiDB-lite"/>
    </source>
</evidence>
<dbReference type="SMART" id="SM00297">
    <property type="entry name" value="BROMO"/>
    <property type="match status" value="1"/>
</dbReference>
<dbReference type="Pfam" id="PF00439">
    <property type="entry name" value="Bromodomain"/>
    <property type="match status" value="1"/>
</dbReference>
<name>A0AAW0Z4X0_9TREE</name>
<feature type="compositionally biased region" description="Low complexity" evidence="3">
    <location>
        <begin position="8"/>
        <end position="21"/>
    </location>
</feature>
<dbReference type="PROSITE" id="PS50014">
    <property type="entry name" value="BROMODOMAIN_2"/>
    <property type="match status" value="1"/>
</dbReference>
<sequence length="915" mass="99746">MVSPTPTRLPSIKLKLSLSSRPPAPVTPSTPSASASKKGAFKATDSRQDGEEVNATSTSVAATNGKKKSVKQAKAPAQVVPHPMSTQQTNGGATSEAGPSSSRNEQLEDINDPIPPLAVERTTSSIDLPSSHVADLPSTSKKQASTPAPSAPGRPKGSTAKKSAKSTPRSSRPKVPTKSALKARSRPSAIPSRLLSVASTPSRPSPSLPLPETPTPYDPAVKLESSEATSPDPLSLPLSPSAQYGEGPYTPQQDESTIETPTGSGRGRTGGRWMRIKKPLKELLGKIMTEIRRKDDYALFEEPVDLDAFPDYLNIIGGEDKMMDMGTMQSKIDNGEYQNLDQIEADLRSLVTAAQKFNPPGTIPYNSAGRILTIGMKHIDRSRPLVLTPSPSPTRNTSATPFRGGSVYSGREMTAALDESSRAIENVTPAQYIPDQMLTFPPNSIEALAVGWNLTGGRRVHAKRVVRSREKFTGKWRHWDLDGSRDVAEMEDIETLVEPWRMRKADEWRRITDWKSLRKAGPWWESDSTNIVESRSTINQPPVPFAPHNPRRDKVSERELGPLEWGIFPEIDAEVTFLRSRTGVSDDQEILGEHIRPACPRLPKGAPIPPQNLVNIYDEPLRRTAGDWVREMCTGDVRGEAYLASVEKFVNGAMVSASTSSMVKGRDSGNEMPLDEYVFTKYHDGLLSSGPRKIVASTLKSLNSPNQPSYLDKIARHAYARVALRQMTSPANPMDIKPLLREESDFLFQGVGGKTGVKAGLEWTGFQIAKLDKEQRQAREKAEGTKRKRQADEEGEMNTSKRVKVEGEPGMNGGISSASSPLTAPPDSPNPSTRMEIDFQSSGEPNAVAPKAKTDALADIQKEGGSGENAEALKRLRLELVALSKFYPLPALKKMSKEEASKLLPFNVRGLMSRP</sequence>
<dbReference type="AlphaFoldDB" id="A0AAW0Z4X0"/>
<dbReference type="SUPFAM" id="SSF47370">
    <property type="entry name" value="Bromodomain"/>
    <property type="match status" value="1"/>
</dbReference>